<organism evidence="4 5">
    <name type="scientific">Canna indica</name>
    <name type="common">Indian-shot</name>
    <dbReference type="NCBI Taxonomy" id="4628"/>
    <lineage>
        <taxon>Eukaryota</taxon>
        <taxon>Viridiplantae</taxon>
        <taxon>Streptophyta</taxon>
        <taxon>Embryophyta</taxon>
        <taxon>Tracheophyta</taxon>
        <taxon>Spermatophyta</taxon>
        <taxon>Magnoliopsida</taxon>
        <taxon>Liliopsida</taxon>
        <taxon>Zingiberales</taxon>
        <taxon>Cannaceae</taxon>
        <taxon>Canna</taxon>
    </lineage>
</organism>
<evidence type="ECO:0000313" key="4">
    <source>
        <dbReference type="EMBL" id="WOL00015.1"/>
    </source>
</evidence>
<keyword evidence="3" id="KW-0472">Membrane</keyword>
<keyword evidence="3" id="KW-0812">Transmembrane</keyword>
<keyword evidence="5" id="KW-1185">Reference proteome</keyword>
<dbReference type="GO" id="GO:0006261">
    <property type="term" value="P:DNA-templated DNA replication"/>
    <property type="evidence" value="ECO:0007669"/>
    <property type="project" value="TreeGrafter"/>
</dbReference>
<protein>
    <submittedName>
        <fullName evidence="4">Uncharacterized protein</fullName>
    </submittedName>
</protein>
<dbReference type="InterPro" id="IPR019140">
    <property type="entry name" value="MCM_complex-bd"/>
</dbReference>
<keyword evidence="2" id="KW-0539">Nucleus</keyword>
<reference evidence="4 5" key="1">
    <citation type="submission" date="2023-10" db="EMBL/GenBank/DDBJ databases">
        <title>Chromosome-scale genome assembly provides insights into flower coloration mechanisms of Canna indica.</title>
        <authorList>
            <person name="Li C."/>
        </authorList>
    </citation>
    <scope>NUCLEOTIDE SEQUENCE [LARGE SCALE GENOMIC DNA]</scope>
    <source>
        <tissue evidence="4">Flower</tissue>
    </source>
</reference>
<dbReference type="GO" id="GO:0005634">
    <property type="term" value="C:nucleus"/>
    <property type="evidence" value="ECO:0007669"/>
    <property type="project" value="UniProtKB-SubCell"/>
</dbReference>
<dbReference type="GO" id="GO:0003682">
    <property type="term" value="F:chromatin binding"/>
    <property type="evidence" value="ECO:0007669"/>
    <property type="project" value="TreeGrafter"/>
</dbReference>
<dbReference type="Proteomes" id="UP001327560">
    <property type="component" value="Chromosome 3"/>
</dbReference>
<evidence type="ECO:0000313" key="5">
    <source>
        <dbReference type="Proteomes" id="UP001327560"/>
    </source>
</evidence>
<gene>
    <name evidence="4" type="ORF">Cni_G08726</name>
</gene>
<proteinExistence type="predicted"/>
<dbReference type="PANTHER" id="PTHR13489">
    <property type="entry name" value="MINI-CHROMOSOME MAINTENANCE COMPLEX-BINDING PROTEIN"/>
    <property type="match status" value="1"/>
</dbReference>
<accession>A0AAQ3Q8Y8</accession>
<comment type="subcellular location">
    <subcellularLocation>
        <location evidence="1">Nucleus</location>
    </subcellularLocation>
</comment>
<sequence>MHGPATRRCSTQWFLSPLFVLSKAQKRKRADGGQRVEIPRNLPCHRSSHRGFFTNPAIHRGGGANPQPHGRRLCPLSPAGRRHPRLICCRSPPRIAPMLNKGFGLSISLHFWLGSVCCVIVFGVAVAAFLSDDLRARLPPADSDQKIVILMKMVKQDNRHFLSAKLSEGIGSELLNGDSSSISCLVKIYDMPESDLKLNDVFEFIGIYTFDRELAVYKDDSDDPLAHLPPSKVEYEFEYYKLEMVADVQLLVLSEAKSNILLADLVLPFCPKCIVTMHPASEELQAWRWYLAKFVKWLTMAELMSANRVP</sequence>
<evidence type="ECO:0000256" key="1">
    <source>
        <dbReference type="ARBA" id="ARBA00004123"/>
    </source>
</evidence>
<evidence type="ECO:0000256" key="2">
    <source>
        <dbReference type="ARBA" id="ARBA00023242"/>
    </source>
</evidence>
<name>A0AAQ3Q8Y8_9LILI</name>
<dbReference type="EMBL" id="CP136892">
    <property type="protein sequence ID" value="WOL00015.1"/>
    <property type="molecule type" value="Genomic_DNA"/>
</dbReference>
<dbReference type="PANTHER" id="PTHR13489:SF0">
    <property type="entry name" value="MINI-CHROMOSOME MAINTENANCE COMPLEX-BINDING PROTEIN"/>
    <property type="match status" value="1"/>
</dbReference>
<dbReference type="Pfam" id="PF09739">
    <property type="entry name" value="MCM_bind"/>
    <property type="match status" value="2"/>
</dbReference>
<evidence type="ECO:0000256" key="3">
    <source>
        <dbReference type="SAM" id="Phobius"/>
    </source>
</evidence>
<keyword evidence="3" id="KW-1133">Transmembrane helix</keyword>
<dbReference type="AlphaFoldDB" id="A0AAQ3Q8Y8"/>
<feature type="transmembrane region" description="Helical" evidence="3">
    <location>
        <begin position="109"/>
        <end position="130"/>
    </location>
</feature>